<dbReference type="Proteomes" id="UP000593892">
    <property type="component" value="Chromosome"/>
</dbReference>
<dbReference type="AlphaFoldDB" id="A0A7S7NYQ2"/>
<evidence type="ECO:0000313" key="2">
    <source>
        <dbReference type="EMBL" id="QOY92238.1"/>
    </source>
</evidence>
<dbReference type="InterPro" id="IPR011989">
    <property type="entry name" value="ARM-like"/>
</dbReference>
<organism evidence="2 3">
    <name type="scientific">Paludibaculum fermentans</name>
    <dbReference type="NCBI Taxonomy" id="1473598"/>
    <lineage>
        <taxon>Bacteria</taxon>
        <taxon>Pseudomonadati</taxon>
        <taxon>Acidobacteriota</taxon>
        <taxon>Terriglobia</taxon>
        <taxon>Bryobacterales</taxon>
        <taxon>Bryobacteraceae</taxon>
        <taxon>Paludibaculum</taxon>
    </lineage>
</organism>
<dbReference type="EMBL" id="CP063849">
    <property type="protein sequence ID" value="QOY92238.1"/>
    <property type="molecule type" value="Genomic_DNA"/>
</dbReference>
<proteinExistence type="predicted"/>
<reference evidence="2 3" key="1">
    <citation type="submission" date="2020-10" db="EMBL/GenBank/DDBJ databases">
        <title>Complete genome sequence of Paludibaculum fermentans P105T, a facultatively anaerobic acidobacterium capable of dissimilatory Fe(III) reduction.</title>
        <authorList>
            <person name="Dedysh S.N."/>
            <person name="Beletsky A.V."/>
            <person name="Kulichevskaya I.S."/>
            <person name="Mardanov A.V."/>
            <person name="Ravin N.V."/>
        </authorList>
    </citation>
    <scope>NUCLEOTIDE SEQUENCE [LARGE SCALE GENOMIC DNA]</scope>
    <source>
        <strain evidence="2 3">P105</strain>
    </source>
</reference>
<dbReference type="Pfam" id="PF13646">
    <property type="entry name" value="HEAT_2"/>
    <property type="match status" value="1"/>
</dbReference>
<feature type="domain" description="Putative zinc-finger" evidence="1">
    <location>
        <begin position="3"/>
        <end position="37"/>
    </location>
</feature>
<gene>
    <name evidence="2" type="ORF">IRI77_33410</name>
</gene>
<dbReference type="Gene3D" id="1.10.10.1320">
    <property type="entry name" value="Anti-sigma factor, zinc-finger domain"/>
    <property type="match status" value="1"/>
</dbReference>
<dbReference type="RefSeq" id="WP_194453892.1">
    <property type="nucleotide sequence ID" value="NZ_CP063849.1"/>
</dbReference>
<dbReference type="KEGG" id="pfer:IRI77_33410"/>
<dbReference type="InterPro" id="IPR027383">
    <property type="entry name" value="Znf_put"/>
</dbReference>
<accession>A0A7S7NYQ2</accession>
<dbReference type="Gene3D" id="1.25.10.10">
    <property type="entry name" value="Leucine-rich Repeat Variant"/>
    <property type="match status" value="1"/>
</dbReference>
<dbReference type="SUPFAM" id="SSF48371">
    <property type="entry name" value="ARM repeat"/>
    <property type="match status" value="1"/>
</dbReference>
<dbReference type="InterPro" id="IPR041916">
    <property type="entry name" value="Anti_sigma_zinc_sf"/>
</dbReference>
<evidence type="ECO:0000259" key="1">
    <source>
        <dbReference type="Pfam" id="PF13490"/>
    </source>
</evidence>
<keyword evidence="3" id="KW-1185">Reference proteome</keyword>
<evidence type="ECO:0000313" key="3">
    <source>
        <dbReference type="Proteomes" id="UP000593892"/>
    </source>
</evidence>
<protein>
    <submittedName>
        <fullName evidence="2">HEAT repeat domain-containing protein</fullName>
    </submittedName>
</protein>
<name>A0A7S7NYQ2_PALFE</name>
<dbReference type="InterPro" id="IPR016024">
    <property type="entry name" value="ARM-type_fold"/>
</dbReference>
<sequence>MTCETAKQQLVFLVYGELSFDEEELVEQHLESCTECQIERVRLEAMNSMLDPGEAEIPAGLLARCRRDLAVKVQEERSAPRRRIALASMWRNWVVAPPMWLRPIGAVAMLALGFFAARLVPSDSPVLSHMGTSSDTAPMVSRVRYVDPDESGRVRVMFDETHQREVSGDVKDANIRRLLLAAAVDPGDPGLRVESIDILKRQCSDDEVRRALLNALRGDPNAGVRLKALEGLKAYAQDPETRKVLAQVLLSDDNPGVRTQAIDLLVQNKEPEVAGVLQELLRREENSYVRSKSQKALTEMRASVGTF</sequence>
<dbReference type="Pfam" id="PF13490">
    <property type="entry name" value="zf-HC2"/>
    <property type="match status" value="1"/>
</dbReference>